<reference evidence="1 2" key="1">
    <citation type="journal article" date="2013" name="PLoS Genet.">
        <title>Comparative genome structure, secondary metabolite, and effector coding capacity across Cochliobolus pathogens.</title>
        <authorList>
            <person name="Condon B.J."/>
            <person name="Leng Y."/>
            <person name="Wu D."/>
            <person name="Bushley K.E."/>
            <person name="Ohm R.A."/>
            <person name="Otillar R."/>
            <person name="Martin J."/>
            <person name="Schackwitz W."/>
            <person name="Grimwood J."/>
            <person name="MohdZainudin N."/>
            <person name="Xue C."/>
            <person name="Wang R."/>
            <person name="Manning V.A."/>
            <person name="Dhillon B."/>
            <person name="Tu Z.J."/>
            <person name="Steffenson B.J."/>
            <person name="Salamov A."/>
            <person name="Sun H."/>
            <person name="Lowry S."/>
            <person name="LaButti K."/>
            <person name="Han J."/>
            <person name="Copeland A."/>
            <person name="Lindquist E."/>
            <person name="Barry K."/>
            <person name="Schmutz J."/>
            <person name="Baker S.E."/>
            <person name="Ciuffetti L.M."/>
            <person name="Grigoriev I.V."/>
            <person name="Zhong S."/>
            <person name="Turgeon B.G."/>
        </authorList>
    </citation>
    <scope>NUCLEOTIDE SEQUENCE [LARGE SCALE GENOMIC DNA]</scope>
    <source>
        <strain evidence="1 2">FI3</strain>
    </source>
</reference>
<protein>
    <submittedName>
        <fullName evidence="1">Uncharacterized protein</fullName>
    </submittedName>
</protein>
<dbReference type="EMBL" id="KI968792">
    <property type="protein sequence ID" value="EUN23212.1"/>
    <property type="molecule type" value="Genomic_DNA"/>
</dbReference>
<dbReference type="OrthoDB" id="3692903at2759"/>
<accession>W7EGA0</accession>
<dbReference type="InterPro" id="IPR038883">
    <property type="entry name" value="AN11006-like"/>
</dbReference>
<dbReference type="PANTHER" id="PTHR42085:SF1">
    <property type="entry name" value="F-BOX DOMAIN-CONTAINING PROTEIN"/>
    <property type="match status" value="1"/>
</dbReference>
<organism evidence="1 2">
    <name type="scientific">Bipolaris victoriae (strain FI3)</name>
    <name type="common">Victoria blight of oats agent</name>
    <name type="synonym">Cochliobolus victoriae</name>
    <dbReference type="NCBI Taxonomy" id="930091"/>
    <lineage>
        <taxon>Eukaryota</taxon>
        <taxon>Fungi</taxon>
        <taxon>Dikarya</taxon>
        <taxon>Ascomycota</taxon>
        <taxon>Pezizomycotina</taxon>
        <taxon>Dothideomycetes</taxon>
        <taxon>Pleosporomycetidae</taxon>
        <taxon>Pleosporales</taxon>
        <taxon>Pleosporineae</taxon>
        <taxon>Pleosporaceae</taxon>
        <taxon>Bipolaris</taxon>
    </lineage>
</organism>
<evidence type="ECO:0000313" key="2">
    <source>
        <dbReference type="Proteomes" id="UP000054337"/>
    </source>
</evidence>
<dbReference type="GeneID" id="26257039"/>
<evidence type="ECO:0000313" key="1">
    <source>
        <dbReference type="EMBL" id="EUN23212.1"/>
    </source>
</evidence>
<dbReference type="PANTHER" id="PTHR42085">
    <property type="entry name" value="F-BOX DOMAIN-CONTAINING PROTEIN"/>
    <property type="match status" value="1"/>
</dbReference>
<dbReference type="AlphaFoldDB" id="W7EGA0"/>
<proteinExistence type="predicted"/>
<name>W7EGA0_BIPV3</name>
<dbReference type="HOGENOM" id="CLU_1061692_0_0_1"/>
<dbReference type="RefSeq" id="XP_014552790.1">
    <property type="nucleotide sequence ID" value="XM_014697304.1"/>
</dbReference>
<gene>
    <name evidence="1" type="ORF">COCVIDRAFT_41083</name>
</gene>
<keyword evidence="2" id="KW-1185">Reference proteome</keyword>
<dbReference type="Proteomes" id="UP000054337">
    <property type="component" value="Unassembled WGS sequence"/>
</dbReference>
<sequence length="288" mass="34334">MPFQITCTYQQANHQKPRRCTTMTTPLAGLLKLPLELRQQIYHYVLVPTLENRTLEMTIYYKNYTYKLEGLEPIQSLIFTNRLINHESLHYCFTHFIFHLDNNRYSVLDMMNHFYLKIGKRMRMLVRYIVIPRFGVDIVFSRGGYQHKSSEKLPNIYKGLVTDMHLMFSMLRRFKALEEVHFGLYFVEVRRNKEINPGVMRVDNRDGKREEPGTEEMWDSHIMEVFEKAKRWWPTEKIGIWWEQLPQGVSSAESLRLQEHALQQLRARAAPVQVELVTPSPSSWTIRH</sequence>